<keyword evidence="2" id="KW-0325">Glycoprotein</keyword>
<dbReference type="InterPro" id="IPR052387">
    <property type="entry name" value="Fibrocystin"/>
</dbReference>
<dbReference type="Proteomes" id="UP001589590">
    <property type="component" value="Unassembled WGS sequence"/>
</dbReference>
<evidence type="ECO:0000313" key="4">
    <source>
        <dbReference type="EMBL" id="MFB9106813.1"/>
    </source>
</evidence>
<keyword evidence="5" id="KW-1185">Reference proteome</keyword>
<dbReference type="EMBL" id="JBHMFA010000034">
    <property type="protein sequence ID" value="MFB9106813.1"/>
    <property type="molecule type" value="Genomic_DNA"/>
</dbReference>
<accession>A0ABV5H4W3</accession>
<dbReference type="RefSeq" id="WP_290267918.1">
    <property type="nucleotide sequence ID" value="NZ_JAUFQP010000001.1"/>
</dbReference>
<evidence type="ECO:0000256" key="1">
    <source>
        <dbReference type="ARBA" id="ARBA00022729"/>
    </source>
</evidence>
<dbReference type="Pfam" id="PF18962">
    <property type="entry name" value="Por_Secre_tail"/>
    <property type="match status" value="1"/>
</dbReference>
<dbReference type="InterPro" id="IPR019316">
    <property type="entry name" value="G8_domain"/>
</dbReference>
<dbReference type="PROSITE" id="PS51484">
    <property type="entry name" value="G8"/>
    <property type="match status" value="1"/>
</dbReference>
<sequence length="1310" mass="143790">MKKLLLYFTVLCVTVTTSSYTKIDKKKELISSKYNCLPNTLASISAISNGDWNSNSTWSTNQVPSNIDDVIIPNGIRVTLSGTMEARSVSVSGILSPFNLTTDFELITEGIMIQDGGLMQVGSVANPYSANGIVTLTGSDPNGVLMGNAFMGTKLIGVMSGARLELHGIVKKTWTQLNATASSGVTSITLKETMDWEIGDEIVIASTDFDPHQAEKRTITSVSGTTIGLNTPLTYMHWGVEQIYNNGTVDLTLDERAEVGLLTHNLKVRGDASSETNGFGGHIMSMPGSVSRASNIELFRMGQKSKVAKYPWHWHLVSDATGQYIKNAGIHHSFNRLITVHGTNNTVVEGNVGFDFVGHGFFLEDGDETGNSFINNLGVLCKRPVIGEEVTPNDIGIGADRGVPEEAFPSTFWITNPNNDFIGNVAAGSDGSGFWHLVLEEPINESGSSYEPGIQPMGIFDDNKAHSNLFNWGIDSGVDKVTEELTNGHYRPQNANGTQFVPIINRFTGYKSVDRNVWIRANKMDFHECTFADNGRSDFFSYTQTLFNSLVVGKSDNIGTPTSASEIEAGRTLPYPSLGAKHFNNGFRGHSIYDGPSGIVDTHFAGFDSNGANAYCFQTNGASRKSTNHFARGITFDPAIPEANKFDFTNTSFVSYMYLSGIIDEDGSLTGTAGSRISPIISPNPNGKNLYEKGANAQQTNIIEKPEWGAWITSVTEYNYLRDLDNLDKSNGPFTPRYFITEYPDKTTHAVFNIQTQNIYFDAPVISNDLDYKYYFQYHKFPNYMIARMDGAKTNSETTILVYPNMPSSATVVGATEVANFTQLKNSATQAYLFKDNTIYAKIITNRIAPQSAQWQFGQDFRFQNLVFRICVDGNCNDRTSIQDFVTLIDYGKGDDIRDTSATTDGLTAPTFSYGSNNVSFSAENNGNGIEGYTDYTITLEGRQVWEYFNTLNINYTGPDVEVLMEDTEGGTLSLGTYASSDIENIRIGQDSEFDKFTKVKKLILRFHESNMGNIHSVSSSNVQINSIQLGADIPINYSVSSTAIIQDSDGDGLLDAEEISLCRDPNTASDFALEFNGDSSIFDGFTKRNINGTVVEDSGVLKGTSSATSGDAQILKNDFLEMSGSDISTLSIRMKANKANTRVQIFWKNETGNFAAVRTVFANYTGNGNYQTLSFDLSSNSEWQGKIIKGLRIDPVSDTNVTFEIDWIRANNAVDPENICKPLSIENSSLEDNLALYPNPSVSGQLVKIKGIEEHHDAINITVYSITGRIIPSEITGNTIRLINANSGMYFVRINTDYNKTIVKKLLVK</sequence>
<dbReference type="SMART" id="SM01225">
    <property type="entry name" value="G8"/>
    <property type="match status" value="1"/>
</dbReference>
<reference evidence="4 5" key="1">
    <citation type="submission" date="2024-09" db="EMBL/GenBank/DDBJ databases">
        <authorList>
            <person name="Sun Q."/>
            <person name="Mori K."/>
        </authorList>
    </citation>
    <scope>NUCLEOTIDE SEQUENCE [LARGE SCALE GENOMIC DNA]</scope>
    <source>
        <strain evidence="4 5">CECT 8300</strain>
    </source>
</reference>
<evidence type="ECO:0000256" key="2">
    <source>
        <dbReference type="ARBA" id="ARBA00023180"/>
    </source>
</evidence>
<evidence type="ECO:0000259" key="3">
    <source>
        <dbReference type="PROSITE" id="PS51484"/>
    </source>
</evidence>
<comment type="caution">
    <text evidence="4">The sequence shown here is derived from an EMBL/GenBank/DDBJ whole genome shotgun (WGS) entry which is preliminary data.</text>
</comment>
<dbReference type="Pfam" id="PF24606">
    <property type="entry name" value="CEMIP_beta-hel"/>
    <property type="match status" value="1"/>
</dbReference>
<keyword evidence="1" id="KW-0732">Signal</keyword>
<dbReference type="PANTHER" id="PTHR46769">
    <property type="entry name" value="POLYCYSTIC KIDNEY AND HEPATIC DISEASE 1 (AUTOSOMAL RECESSIVE)-LIKE 1"/>
    <property type="match status" value="1"/>
</dbReference>
<dbReference type="InterPro" id="IPR055401">
    <property type="entry name" value="CEMIP_beta-hel_dom"/>
</dbReference>
<dbReference type="NCBIfam" id="TIGR04183">
    <property type="entry name" value="Por_Secre_tail"/>
    <property type="match status" value="1"/>
</dbReference>
<feature type="domain" description="G8" evidence="3">
    <location>
        <begin position="56"/>
        <end position="179"/>
    </location>
</feature>
<gene>
    <name evidence="4" type="ORF">ACFFU1_18035</name>
</gene>
<organism evidence="4 5">
    <name type="scientific">Algibacter miyuki</name>
    <dbReference type="NCBI Taxonomy" id="1306933"/>
    <lineage>
        <taxon>Bacteria</taxon>
        <taxon>Pseudomonadati</taxon>
        <taxon>Bacteroidota</taxon>
        <taxon>Flavobacteriia</taxon>
        <taxon>Flavobacteriales</taxon>
        <taxon>Flavobacteriaceae</taxon>
        <taxon>Algibacter</taxon>
    </lineage>
</organism>
<dbReference type="PROSITE" id="PS00018">
    <property type="entry name" value="EF_HAND_1"/>
    <property type="match status" value="1"/>
</dbReference>
<proteinExistence type="predicted"/>
<dbReference type="InterPro" id="IPR026444">
    <property type="entry name" value="Secre_tail"/>
</dbReference>
<dbReference type="PANTHER" id="PTHR46769:SF2">
    <property type="entry name" value="FIBROCYSTIN-L ISOFORM 2 PRECURSOR-RELATED"/>
    <property type="match status" value="1"/>
</dbReference>
<dbReference type="InterPro" id="IPR018247">
    <property type="entry name" value="EF_Hand_1_Ca_BS"/>
</dbReference>
<evidence type="ECO:0000313" key="5">
    <source>
        <dbReference type="Proteomes" id="UP001589590"/>
    </source>
</evidence>
<dbReference type="Pfam" id="PF10162">
    <property type="entry name" value="G8"/>
    <property type="match status" value="1"/>
</dbReference>
<name>A0ABV5H4W3_9FLAO</name>
<protein>
    <submittedName>
        <fullName evidence="4">G8 domain-containing protein</fullName>
    </submittedName>
</protein>